<reference evidence="2" key="1">
    <citation type="submission" date="2023-10" db="EMBL/GenBank/DDBJ databases">
        <authorList>
            <person name="Chen Y."/>
            <person name="Shah S."/>
            <person name="Dougan E. K."/>
            <person name="Thang M."/>
            <person name="Chan C."/>
        </authorList>
    </citation>
    <scope>NUCLEOTIDE SEQUENCE [LARGE SCALE GENOMIC DNA]</scope>
</reference>
<keyword evidence="3" id="KW-1185">Reference proteome</keyword>
<accession>A0ABN9SWL3</accession>
<sequence length="219" mass="24420">GPTAQRLVHTTLAVPTTRNCEGRAARTTPSTAPRTCGQTCPLALPQWQGVGASWQRLGQEEEEEEEKEEEEEEEEEEAAETEEEEEEESNRHGQKGTLLVQARILSRHAACSRCETALPAQVVHVLTTRARSQCIVVRAQHRPTSVKSLRSLALAFARLFYYVSHGLRAIVCYVCRCAAWARLLRPASQPDYHERAERASSSCTHDFQSRTPGRGGRAL</sequence>
<evidence type="ECO:0000313" key="3">
    <source>
        <dbReference type="Proteomes" id="UP001189429"/>
    </source>
</evidence>
<feature type="compositionally biased region" description="Acidic residues" evidence="1">
    <location>
        <begin position="60"/>
        <end position="88"/>
    </location>
</feature>
<feature type="compositionally biased region" description="Polar residues" evidence="1">
    <location>
        <begin position="199"/>
        <end position="211"/>
    </location>
</feature>
<dbReference type="EMBL" id="CAUYUJ010013936">
    <property type="protein sequence ID" value="CAK0836947.1"/>
    <property type="molecule type" value="Genomic_DNA"/>
</dbReference>
<name>A0ABN9SWL3_9DINO</name>
<proteinExistence type="predicted"/>
<feature type="region of interest" description="Disordered" evidence="1">
    <location>
        <begin position="195"/>
        <end position="219"/>
    </location>
</feature>
<feature type="region of interest" description="Disordered" evidence="1">
    <location>
        <begin position="51"/>
        <end position="95"/>
    </location>
</feature>
<gene>
    <name evidence="2" type="ORF">PCOR1329_LOCUS33294</name>
</gene>
<feature type="non-terminal residue" evidence="2">
    <location>
        <position position="1"/>
    </location>
</feature>
<evidence type="ECO:0000313" key="2">
    <source>
        <dbReference type="EMBL" id="CAK0836947.1"/>
    </source>
</evidence>
<dbReference type="Proteomes" id="UP001189429">
    <property type="component" value="Unassembled WGS sequence"/>
</dbReference>
<protein>
    <submittedName>
        <fullName evidence="2">Uncharacterized protein</fullName>
    </submittedName>
</protein>
<organism evidence="2 3">
    <name type="scientific">Prorocentrum cordatum</name>
    <dbReference type="NCBI Taxonomy" id="2364126"/>
    <lineage>
        <taxon>Eukaryota</taxon>
        <taxon>Sar</taxon>
        <taxon>Alveolata</taxon>
        <taxon>Dinophyceae</taxon>
        <taxon>Prorocentrales</taxon>
        <taxon>Prorocentraceae</taxon>
        <taxon>Prorocentrum</taxon>
    </lineage>
</organism>
<comment type="caution">
    <text evidence="2">The sequence shown here is derived from an EMBL/GenBank/DDBJ whole genome shotgun (WGS) entry which is preliminary data.</text>
</comment>
<evidence type="ECO:0000256" key="1">
    <source>
        <dbReference type="SAM" id="MobiDB-lite"/>
    </source>
</evidence>